<gene>
    <name evidence="3" type="ORF">KDA27_26600</name>
</gene>
<keyword evidence="3" id="KW-0645">Protease</keyword>
<dbReference type="EMBL" id="JAGQHS010000332">
    <property type="protein sequence ID" value="MCA9759392.1"/>
    <property type="molecule type" value="Genomic_DNA"/>
</dbReference>
<keyword evidence="3" id="KW-0031">Aminopeptidase</keyword>
<evidence type="ECO:0000313" key="3">
    <source>
        <dbReference type="EMBL" id="MCA9759392.1"/>
    </source>
</evidence>
<dbReference type="AlphaFoldDB" id="A0A956NH98"/>
<feature type="domain" description="Peptidase M24" evidence="2">
    <location>
        <begin position="265"/>
        <end position="443"/>
    </location>
</feature>
<comment type="caution">
    <text evidence="3">The sequence shown here is derived from an EMBL/GenBank/DDBJ whole genome shotgun (WGS) entry which is preliminary data.</text>
</comment>
<dbReference type="Proteomes" id="UP000739538">
    <property type="component" value="Unassembled WGS sequence"/>
</dbReference>
<dbReference type="Pfam" id="PF00557">
    <property type="entry name" value="Peptidase_M24"/>
    <property type="match status" value="1"/>
</dbReference>
<dbReference type="CDD" id="cd01066">
    <property type="entry name" value="APP_MetAP"/>
    <property type="match status" value="1"/>
</dbReference>
<dbReference type="InterPro" id="IPR036005">
    <property type="entry name" value="Creatinase/aminopeptidase-like"/>
</dbReference>
<reference evidence="3" key="2">
    <citation type="journal article" date="2021" name="Microbiome">
        <title>Successional dynamics and alternative stable states in a saline activated sludge microbial community over 9 years.</title>
        <authorList>
            <person name="Wang Y."/>
            <person name="Ye J."/>
            <person name="Ju F."/>
            <person name="Liu L."/>
            <person name="Boyd J.A."/>
            <person name="Deng Y."/>
            <person name="Parks D.H."/>
            <person name="Jiang X."/>
            <person name="Yin X."/>
            <person name="Woodcroft B.J."/>
            <person name="Tyson G.W."/>
            <person name="Hugenholtz P."/>
            <person name="Polz M.F."/>
            <person name="Zhang T."/>
        </authorList>
    </citation>
    <scope>NUCLEOTIDE SEQUENCE</scope>
    <source>
        <strain evidence="3">HKST-UBA02</strain>
    </source>
</reference>
<dbReference type="InterPro" id="IPR000994">
    <property type="entry name" value="Pept_M24"/>
</dbReference>
<protein>
    <submittedName>
        <fullName evidence="3">Aminopeptidase P family protein</fullName>
    </submittedName>
</protein>
<evidence type="ECO:0000256" key="1">
    <source>
        <dbReference type="SAM" id="MobiDB-lite"/>
    </source>
</evidence>
<evidence type="ECO:0000313" key="4">
    <source>
        <dbReference type="Proteomes" id="UP000739538"/>
    </source>
</evidence>
<dbReference type="Gene3D" id="3.90.230.10">
    <property type="entry name" value="Creatinase/methionine aminopeptidase superfamily"/>
    <property type="match status" value="1"/>
</dbReference>
<sequence length="471" mass="51437">MELQGFEPVSPFRLLSLREQAALRDSWLERRLQTVLPGLMDRAGIDLWVLVAREYDEDPVLRTMLPAEWLSARRRTLLLLRRTPAGVDAIAVSRYAVGRSFRSVWTPEAEPDQWARFAECVEECDPRRIGVDMSPRFAHADGISATERDRLLAAVPDRYRGRVVSAEALAVGWLETRIPEEMEIYPGLVRLGREIIHAGFGPDALQPGVTTTDDLVWWYRERIQSLGLVAWFQPTVEVQRGPLDASTQRGPTASAETGATQRGPAASSETGATQRGLMASAETGTAKVGAAATGPAGVPTNVILPGDLLHVDLGVVYLGLHSDTQQHAYVLREGETSAPAGLEGAMRQCNQVQDLLMAELRPGRSGNEVLSAARSACESHGLDATLYSHPLGVHGHAAGATIGLWDQQHGVPGPGDYLVYPNTVWSIELNVQANIPEWGGQRVRIMLEEDAYLDADGIRFLDGRQQVLALV</sequence>
<feature type="region of interest" description="Disordered" evidence="1">
    <location>
        <begin position="242"/>
        <end position="273"/>
    </location>
</feature>
<evidence type="ECO:0000259" key="2">
    <source>
        <dbReference type="Pfam" id="PF00557"/>
    </source>
</evidence>
<keyword evidence="3" id="KW-0378">Hydrolase</keyword>
<accession>A0A956NH98</accession>
<dbReference type="GO" id="GO:0004177">
    <property type="term" value="F:aminopeptidase activity"/>
    <property type="evidence" value="ECO:0007669"/>
    <property type="project" value="UniProtKB-KW"/>
</dbReference>
<organism evidence="3 4">
    <name type="scientific">Eiseniibacteriota bacterium</name>
    <dbReference type="NCBI Taxonomy" id="2212470"/>
    <lineage>
        <taxon>Bacteria</taxon>
        <taxon>Candidatus Eiseniibacteriota</taxon>
    </lineage>
</organism>
<feature type="compositionally biased region" description="Polar residues" evidence="1">
    <location>
        <begin position="245"/>
        <end position="260"/>
    </location>
</feature>
<name>A0A956NH98_UNCEI</name>
<dbReference type="SUPFAM" id="SSF55920">
    <property type="entry name" value="Creatinase/aminopeptidase"/>
    <property type="match status" value="1"/>
</dbReference>
<reference evidence="3" key="1">
    <citation type="submission" date="2020-04" db="EMBL/GenBank/DDBJ databases">
        <authorList>
            <person name="Zhang T."/>
        </authorList>
    </citation>
    <scope>NUCLEOTIDE SEQUENCE</scope>
    <source>
        <strain evidence="3">HKST-UBA02</strain>
    </source>
</reference>
<proteinExistence type="predicted"/>